<name>A0A9D4V3Q2_ADICA</name>
<sequence>MFRNEKGNFGFIWIVFRFQQTTPQAPPPPSFVRLESMHSLWWESLEVAAPLMQHPLCNMPFQALLKIATYASKFAGDRWCMCTGCCLLNDAEEEELIRAENLHVRTKLMQCSP</sequence>
<proteinExistence type="predicted"/>
<comment type="caution">
    <text evidence="1">The sequence shown here is derived from an EMBL/GenBank/DDBJ whole genome shotgun (WGS) entry which is preliminary data.</text>
</comment>
<dbReference type="Proteomes" id="UP000886520">
    <property type="component" value="Chromosome 6"/>
</dbReference>
<keyword evidence="2" id="KW-1185">Reference proteome</keyword>
<accession>A0A9D4V3Q2</accession>
<gene>
    <name evidence="1" type="ORF">GOP47_0006665</name>
</gene>
<dbReference type="AlphaFoldDB" id="A0A9D4V3Q2"/>
<organism evidence="1 2">
    <name type="scientific">Adiantum capillus-veneris</name>
    <name type="common">Maidenhair fern</name>
    <dbReference type="NCBI Taxonomy" id="13818"/>
    <lineage>
        <taxon>Eukaryota</taxon>
        <taxon>Viridiplantae</taxon>
        <taxon>Streptophyta</taxon>
        <taxon>Embryophyta</taxon>
        <taxon>Tracheophyta</taxon>
        <taxon>Polypodiopsida</taxon>
        <taxon>Polypodiidae</taxon>
        <taxon>Polypodiales</taxon>
        <taxon>Pteridineae</taxon>
        <taxon>Pteridaceae</taxon>
        <taxon>Vittarioideae</taxon>
        <taxon>Adiantum</taxon>
    </lineage>
</organism>
<evidence type="ECO:0000313" key="1">
    <source>
        <dbReference type="EMBL" id="KAI5078994.1"/>
    </source>
</evidence>
<dbReference type="EMBL" id="JABFUD020000006">
    <property type="protein sequence ID" value="KAI5078994.1"/>
    <property type="molecule type" value="Genomic_DNA"/>
</dbReference>
<evidence type="ECO:0000313" key="2">
    <source>
        <dbReference type="Proteomes" id="UP000886520"/>
    </source>
</evidence>
<protein>
    <submittedName>
        <fullName evidence="1">Uncharacterized protein</fullName>
    </submittedName>
</protein>
<reference evidence="1" key="1">
    <citation type="submission" date="2021-01" db="EMBL/GenBank/DDBJ databases">
        <title>Adiantum capillus-veneris genome.</title>
        <authorList>
            <person name="Fang Y."/>
            <person name="Liao Q."/>
        </authorList>
    </citation>
    <scope>NUCLEOTIDE SEQUENCE</scope>
    <source>
        <strain evidence="1">H3</strain>
        <tissue evidence="1">Leaf</tissue>
    </source>
</reference>